<dbReference type="EMBL" id="CAJNOQ010004209">
    <property type="protein sequence ID" value="CAF1049278.1"/>
    <property type="molecule type" value="Genomic_DNA"/>
</dbReference>
<evidence type="ECO:0000313" key="2">
    <source>
        <dbReference type="EMBL" id="CAF1049278.1"/>
    </source>
</evidence>
<dbReference type="EMBL" id="CAJOBC010004209">
    <property type="protein sequence ID" value="CAF3818924.1"/>
    <property type="molecule type" value="Genomic_DNA"/>
</dbReference>
<feature type="compositionally biased region" description="Basic residues" evidence="1">
    <location>
        <begin position="19"/>
        <end position="31"/>
    </location>
</feature>
<protein>
    <submittedName>
        <fullName evidence="2">Uncharacterized protein</fullName>
    </submittedName>
</protein>
<evidence type="ECO:0000313" key="3">
    <source>
        <dbReference type="EMBL" id="CAF3818924.1"/>
    </source>
</evidence>
<organism evidence="2 4">
    <name type="scientific">Didymodactylos carnosus</name>
    <dbReference type="NCBI Taxonomy" id="1234261"/>
    <lineage>
        <taxon>Eukaryota</taxon>
        <taxon>Metazoa</taxon>
        <taxon>Spiralia</taxon>
        <taxon>Gnathifera</taxon>
        <taxon>Rotifera</taxon>
        <taxon>Eurotatoria</taxon>
        <taxon>Bdelloidea</taxon>
        <taxon>Philodinida</taxon>
        <taxon>Philodinidae</taxon>
        <taxon>Didymodactylos</taxon>
    </lineage>
</organism>
<feature type="compositionally biased region" description="Polar residues" evidence="1">
    <location>
        <begin position="1"/>
        <end position="11"/>
    </location>
</feature>
<proteinExistence type="predicted"/>
<evidence type="ECO:0000313" key="4">
    <source>
        <dbReference type="Proteomes" id="UP000663829"/>
    </source>
</evidence>
<comment type="caution">
    <text evidence="2">The sequence shown here is derived from an EMBL/GenBank/DDBJ whole genome shotgun (WGS) entry which is preliminary data.</text>
</comment>
<accession>A0A814KBP6</accession>
<name>A0A814KBP6_9BILA</name>
<sequence length="87" mass="9855">MPKTTSGSNAAPSLARTIQAKKRRAKNGKPRPPRDLIQKKLYSYGYIDIDLNIEYLCGYDGHGMVRIEAQFCLTQFDSNPDAFYILL</sequence>
<dbReference type="Proteomes" id="UP000681722">
    <property type="component" value="Unassembled WGS sequence"/>
</dbReference>
<dbReference type="Proteomes" id="UP000663829">
    <property type="component" value="Unassembled WGS sequence"/>
</dbReference>
<dbReference type="OrthoDB" id="10452520at2759"/>
<reference evidence="2" key="1">
    <citation type="submission" date="2021-02" db="EMBL/GenBank/DDBJ databases">
        <authorList>
            <person name="Nowell W R."/>
        </authorList>
    </citation>
    <scope>NUCLEOTIDE SEQUENCE</scope>
</reference>
<gene>
    <name evidence="2" type="ORF">GPM918_LOCUS16196</name>
    <name evidence="3" type="ORF">SRO942_LOCUS16196</name>
</gene>
<keyword evidence="4" id="KW-1185">Reference proteome</keyword>
<dbReference type="AlphaFoldDB" id="A0A814KBP6"/>
<feature type="region of interest" description="Disordered" evidence="1">
    <location>
        <begin position="1"/>
        <end position="34"/>
    </location>
</feature>
<evidence type="ECO:0000256" key="1">
    <source>
        <dbReference type="SAM" id="MobiDB-lite"/>
    </source>
</evidence>